<dbReference type="Proteomes" id="UP000620266">
    <property type="component" value="Unassembled WGS sequence"/>
</dbReference>
<dbReference type="Pfam" id="PF01126">
    <property type="entry name" value="Heme_oxygenase"/>
    <property type="match status" value="1"/>
</dbReference>
<dbReference type="Gene3D" id="1.20.910.10">
    <property type="entry name" value="Heme oxygenase-like"/>
    <property type="match status" value="1"/>
</dbReference>
<dbReference type="GO" id="GO:0004392">
    <property type="term" value="F:heme oxygenase (decyclizing) activity"/>
    <property type="evidence" value="ECO:0007669"/>
    <property type="project" value="InterPro"/>
</dbReference>
<dbReference type="EMBL" id="BMCG01000002">
    <property type="protein sequence ID" value="GGC01921.1"/>
    <property type="molecule type" value="Genomic_DNA"/>
</dbReference>
<dbReference type="AlphaFoldDB" id="A0A8J2XUU0"/>
<reference evidence="1" key="2">
    <citation type="submission" date="2020-09" db="EMBL/GenBank/DDBJ databases">
        <authorList>
            <person name="Sun Q."/>
            <person name="Sedlacek I."/>
        </authorList>
    </citation>
    <scope>NUCLEOTIDE SEQUENCE</scope>
    <source>
        <strain evidence="1">CCM 7086</strain>
    </source>
</reference>
<evidence type="ECO:0000313" key="2">
    <source>
        <dbReference type="Proteomes" id="UP000620266"/>
    </source>
</evidence>
<gene>
    <name evidence="1" type="primary">bphO</name>
    <name evidence="1" type="ORF">GCM10007205_08940</name>
</gene>
<keyword evidence="2" id="KW-1185">Reference proteome</keyword>
<accession>A0A8J2XUU0</accession>
<protein>
    <submittedName>
        <fullName evidence="1">Heme oxygenase BphO</fullName>
    </submittedName>
</protein>
<name>A0A8J2XUU0_9BURK</name>
<reference evidence="1" key="1">
    <citation type="journal article" date="2014" name="Int. J. Syst. Evol. Microbiol.">
        <title>Complete genome sequence of Corynebacterium casei LMG S-19264T (=DSM 44701T), isolated from a smear-ripened cheese.</title>
        <authorList>
            <consortium name="US DOE Joint Genome Institute (JGI-PGF)"/>
            <person name="Walter F."/>
            <person name="Albersmeier A."/>
            <person name="Kalinowski J."/>
            <person name="Ruckert C."/>
        </authorList>
    </citation>
    <scope>NUCLEOTIDE SEQUENCE</scope>
    <source>
        <strain evidence="1">CCM 7086</strain>
    </source>
</reference>
<dbReference type="SUPFAM" id="SSF48613">
    <property type="entry name" value="Heme oxygenase-like"/>
    <property type="match status" value="1"/>
</dbReference>
<evidence type="ECO:0000313" key="1">
    <source>
        <dbReference type="EMBL" id="GGC01921.1"/>
    </source>
</evidence>
<dbReference type="CDD" id="cd19166">
    <property type="entry name" value="HemeO-bac"/>
    <property type="match status" value="1"/>
</dbReference>
<dbReference type="InterPro" id="IPR016053">
    <property type="entry name" value="Haem_Oase-like"/>
</dbReference>
<comment type="caution">
    <text evidence="1">The sequence shown here is derived from an EMBL/GenBank/DDBJ whole genome shotgun (WGS) entry which is preliminary data.</text>
</comment>
<sequence>MIEPVSGLTRLRQATQDIHADFENRLKIAQPDAGKHDYRVFIEAMWGWLSPFEDALWSAQWPAELQAQERNGKRAWLLNDLRGAGLSEEQIAALPLAPCTLDLDSPASRFGIAYVLEGAQLGSQVLLRRIGSVLAPWPTRWLTGYGEACGANWRQFMQSVNRYLVEEEAARDAANAARATFLSLQSWFMQRGAA</sequence>
<dbReference type="InterPro" id="IPR016084">
    <property type="entry name" value="Haem_Oase-like_multi-hlx"/>
</dbReference>
<dbReference type="RefSeq" id="WP_188395002.1">
    <property type="nucleotide sequence ID" value="NZ_BMCG01000002.1"/>
</dbReference>
<proteinExistence type="predicted"/>
<dbReference type="GO" id="GO:0006788">
    <property type="term" value="P:heme oxidation"/>
    <property type="evidence" value="ECO:0007669"/>
    <property type="project" value="InterPro"/>
</dbReference>
<organism evidence="1 2">
    <name type="scientific">Oxalicibacterium flavum</name>
    <dbReference type="NCBI Taxonomy" id="179467"/>
    <lineage>
        <taxon>Bacteria</taxon>
        <taxon>Pseudomonadati</taxon>
        <taxon>Pseudomonadota</taxon>
        <taxon>Betaproteobacteria</taxon>
        <taxon>Burkholderiales</taxon>
        <taxon>Oxalobacteraceae</taxon>
        <taxon>Oxalicibacterium</taxon>
    </lineage>
</organism>